<accession>A0AAD9BG85</accession>
<dbReference type="EMBL" id="JASDAP010000024">
    <property type="protein sequence ID" value="KAK1882133.1"/>
    <property type="molecule type" value="Genomic_DNA"/>
</dbReference>
<keyword evidence="3" id="KW-1185">Reference proteome</keyword>
<feature type="region of interest" description="Disordered" evidence="1">
    <location>
        <begin position="139"/>
        <end position="183"/>
    </location>
</feature>
<gene>
    <name evidence="2" type="ORF">KUDE01_025294</name>
</gene>
<organism evidence="2 3">
    <name type="scientific">Dissostichus eleginoides</name>
    <name type="common">Patagonian toothfish</name>
    <name type="synonym">Dissostichus amissus</name>
    <dbReference type="NCBI Taxonomy" id="100907"/>
    <lineage>
        <taxon>Eukaryota</taxon>
        <taxon>Metazoa</taxon>
        <taxon>Chordata</taxon>
        <taxon>Craniata</taxon>
        <taxon>Vertebrata</taxon>
        <taxon>Euteleostomi</taxon>
        <taxon>Actinopterygii</taxon>
        <taxon>Neopterygii</taxon>
        <taxon>Teleostei</taxon>
        <taxon>Neoteleostei</taxon>
        <taxon>Acanthomorphata</taxon>
        <taxon>Eupercaria</taxon>
        <taxon>Perciformes</taxon>
        <taxon>Notothenioidei</taxon>
        <taxon>Nototheniidae</taxon>
        <taxon>Dissostichus</taxon>
    </lineage>
</organism>
<evidence type="ECO:0000313" key="3">
    <source>
        <dbReference type="Proteomes" id="UP001228049"/>
    </source>
</evidence>
<sequence length="183" mass="19977">AKQRPAPLPVAWTHTIFSRVTEGGFRKHSSQPRPFRHQGEDAHFQIQTAYQQRGQGGEVWSVKGEMGSEYKAPGTIASLSSSGCQDTAEHTSEIARLPRRPATAEEAEGQRLACDVEVCDNGMLSAPVARVIVSSASEVERMENRLSLKEKTPSEKPGGPMSAELNWPSQQENTSSSSPDCRE</sequence>
<dbReference type="AlphaFoldDB" id="A0AAD9BG85"/>
<feature type="compositionally biased region" description="Polar residues" evidence="1">
    <location>
        <begin position="167"/>
        <end position="183"/>
    </location>
</feature>
<feature type="compositionally biased region" description="Basic and acidic residues" evidence="1">
    <location>
        <begin position="139"/>
        <end position="154"/>
    </location>
</feature>
<feature type="non-terminal residue" evidence="2">
    <location>
        <position position="1"/>
    </location>
</feature>
<comment type="caution">
    <text evidence="2">The sequence shown here is derived from an EMBL/GenBank/DDBJ whole genome shotgun (WGS) entry which is preliminary data.</text>
</comment>
<proteinExistence type="predicted"/>
<reference evidence="2" key="1">
    <citation type="submission" date="2023-04" db="EMBL/GenBank/DDBJ databases">
        <title>Chromosome-level genome of Chaenocephalus aceratus.</title>
        <authorList>
            <person name="Park H."/>
        </authorList>
    </citation>
    <scope>NUCLEOTIDE SEQUENCE</scope>
    <source>
        <strain evidence="2">DE</strain>
        <tissue evidence="2">Muscle</tissue>
    </source>
</reference>
<protein>
    <submittedName>
        <fullName evidence="2">Autophagy-related protein 2</fullName>
    </submittedName>
</protein>
<evidence type="ECO:0000256" key="1">
    <source>
        <dbReference type="SAM" id="MobiDB-lite"/>
    </source>
</evidence>
<feature type="non-terminal residue" evidence="2">
    <location>
        <position position="183"/>
    </location>
</feature>
<name>A0AAD9BG85_DISEL</name>
<evidence type="ECO:0000313" key="2">
    <source>
        <dbReference type="EMBL" id="KAK1882133.1"/>
    </source>
</evidence>
<dbReference type="Proteomes" id="UP001228049">
    <property type="component" value="Unassembled WGS sequence"/>
</dbReference>